<name>G3HFQ1_CRIGR</name>
<evidence type="ECO:0000313" key="1">
    <source>
        <dbReference type="EMBL" id="EGV99735.1"/>
    </source>
</evidence>
<dbReference type="AlphaFoldDB" id="G3HFQ1"/>
<accession>G3HFQ1</accession>
<protein>
    <submittedName>
        <fullName evidence="1">Uncharacterized protein</fullName>
    </submittedName>
</protein>
<dbReference type="InParanoid" id="G3HFQ1"/>
<reference evidence="2" key="1">
    <citation type="journal article" date="2011" name="Nat. Biotechnol.">
        <title>The genomic sequence of the Chinese hamster ovary (CHO)-K1 cell line.</title>
        <authorList>
            <person name="Xu X."/>
            <person name="Nagarajan H."/>
            <person name="Lewis N.E."/>
            <person name="Pan S."/>
            <person name="Cai Z."/>
            <person name="Liu X."/>
            <person name="Chen W."/>
            <person name="Xie M."/>
            <person name="Wang W."/>
            <person name="Hammond S."/>
            <person name="Andersen M.R."/>
            <person name="Neff N."/>
            <person name="Passarelli B."/>
            <person name="Koh W."/>
            <person name="Fan H.C."/>
            <person name="Wang J."/>
            <person name="Gui Y."/>
            <person name="Lee K.H."/>
            <person name="Betenbaugh M.J."/>
            <person name="Quake S.R."/>
            <person name="Famili I."/>
            <person name="Palsson B.O."/>
            <person name="Wang J."/>
        </authorList>
    </citation>
    <scope>NUCLEOTIDE SEQUENCE [LARGE SCALE GENOMIC DNA]</scope>
    <source>
        <strain evidence="2">CHO K1 cell line</strain>
    </source>
</reference>
<dbReference type="EMBL" id="JH000333">
    <property type="protein sequence ID" value="EGV99735.1"/>
    <property type="molecule type" value="Genomic_DNA"/>
</dbReference>
<gene>
    <name evidence="1" type="ORF">I79_009414</name>
</gene>
<evidence type="ECO:0000313" key="2">
    <source>
        <dbReference type="Proteomes" id="UP000001075"/>
    </source>
</evidence>
<sequence>MDLCEFASLFYKVKFQNSQLVLLLHKEIEKLLEKEVGQLMCLEGGRQQPLSQPCVLVPPQSASKSGPKSKVIIVFT</sequence>
<organism evidence="1 2">
    <name type="scientific">Cricetulus griseus</name>
    <name type="common">Chinese hamster</name>
    <name type="synonym">Cricetulus barabensis griseus</name>
    <dbReference type="NCBI Taxonomy" id="10029"/>
    <lineage>
        <taxon>Eukaryota</taxon>
        <taxon>Metazoa</taxon>
        <taxon>Chordata</taxon>
        <taxon>Craniata</taxon>
        <taxon>Vertebrata</taxon>
        <taxon>Euteleostomi</taxon>
        <taxon>Mammalia</taxon>
        <taxon>Eutheria</taxon>
        <taxon>Euarchontoglires</taxon>
        <taxon>Glires</taxon>
        <taxon>Rodentia</taxon>
        <taxon>Myomorpha</taxon>
        <taxon>Muroidea</taxon>
        <taxon>Cricetidae</taxon>
        <taxon>Cricetinae</taxon>
        <taxon>Cricetulus</taxon>
    </lineage>
</organism>
<dbReference type="Proteomes" id="UP000001075">
    <property type="component" value="Unassembled WGS sequence"/>
</dbReference>
<proteinExistence type="predicted"/>